<name>A0ABS1YJG5_9ACTN</name>
<sequence length="52" mass="6095">MDGAYVNVPNIGMAEWETAYWGRNFPRLRKIKAKYDPHNVFQYEQSVPPATH</sequence>
<dbReference type="EMBL" id="JAEVHL010000107">
    <property type="protein sequence ID" value="MBM0277523.1"/>
    <property type="molecule type" value="Genomic_DNA"/>
</dbReference>
<evidence type="ECO:0000313" key="3">
    <source>
        <dbReference type="Proteomes" id="UP000622245"/>
    </source>
</evidence>
<dbReference type="InterPro" id="IPR016169">
    <property type="entry name" value="FAD-bd_PCMH_sub2"/>
</dbReference>
<dbReference type="InterPro" id="IPR012951">
    <property type="entry name" value="BBE"/>
</dbReference>
<dbReference type="Pfam" id="PF08031">
    <property type="entry name" value="BBE"/>
    <property type="match status" value="1"/>
</dbReference>
<dbReference type="Proteomes" id="UP000622245">
    <property type="component" value="Unassembled WGS sequence"/>
</dbReference>
<reference evidence="2 3" key="1">
    <citation type="submission" date="2021-01" db="EMBL/GenBank/DDBJ databases">
        <title>Draft genome sequence of Micromonospora sp. strain STR1s_6.</title>
        <authorList>
            <person name="Karlyshev A."/>
            <person name="Jawad R."/>
        </authorList>
    </citation>
    <scope>NUCLEOTIDE SEQUENCE [LARGE SCALE GENOMIC DNA]</scope>
    <source>
        <strain evidence="2 3">STR1S-6</strain>
    </source>
</reference>
<proteinExistence type="predicted"/>
<protein>
    <submittedName>
        <fullName evidence="2">BBE domain-containing protein</fullName>
    </submittedName>
</protein>
<keyword evidence="3" id="KW-1185">Reference proteome</keyword>
<organism evidence="2 3">
    <name type="scientific">Micromonospora tarensis</name>
    <dbReference type="NCBI Taxonomy" id="2806100"/>
    <lineage>
        <taxon>Bacteria</taxon>
        <taxon>Bacillati</taxon>
        <taxon>Actinomycetota</taxon>
        <taxon>Actinomycetes</taxon>
        <taxon>Micromonosporales</taxon>
        <taxon>Micromonosporaceae</taxon>
        <taxon>Micromonospora</taxon>
    </lineage>
</organism>
<accession>A0ABS1YJG5</accession>
<comment type="caution">
    <text evidence="2">The sequence shown here is derived from an EMBL/GenBank/DDBJ whole genome shotgun (WGS) entry which is preliminary data.</text>
</comment>
<evidence type="ECO:0000313" key="2">
    <source>
        <dbReference type="EMBL" id="MBM0277523.1"/>
    </source>
</evidence>
<feature type="domain" description="Berberine/berberine-like" evidence="1">
    <location>
        <begin position="4"/>
        <end position="48"/>
    </location>
</feature>
<evidence type="ECO:0000259" key="1">
    <source>
        <dbReference type="Pfam" id="PF08031"/>
    </source>
</evidence>
<dbReference type="Gene3D" id="3.30.465.10">
    <property type="match status" value="1"/>
</dbReference>
<gene>
    <name evidence="2" type="ORF">JM949_20135</name>
</gene>